<keyword evidence="2" id="KW-0347">Helicase</keyword>
<comment type="caution">
    <text evidence="2">The sequence shown here is derived from an EMBL/GenBank/DDBJ whole genome shotgun (WGS) entry which is preliminary data.</text>
</comment>
<dbReference type="RefSeq" id="WP_184759398.1">
    <property type="nucleotide sequence ID" value="NZ_BAABEK010000096.1"/>
</dbReference>
<dbReference type="AlphaFoldDB" id="A0A7W7S4B7"/>
<evidence type="ECO:0000313" key="2">
    <source>
        <dbReference type="EMBL" id="MBB4943625.1"/>
    </source>
</evidence>
<dbReference type="GO" id="GO:0005829">
    <property type="term" value="C:cytosol"/>
    <property type="evidence" value="ECO:0007669"/>
    <property type="project" value="TreeGrafter"/>
</dbReference>
<dbReference type="GO" id="GO:0003677">
    <property type="term" value="F:DNA binding"/>
    <property type="evidence" value="ECO:0007669"/>
    <property type="project" value="InterPro"/>
</dbReference>
<keyword evidence="2" id="KW-0378">Hydrolase</keyword>
<dbReference type="GO" id="GO:0000725">
    <property type="term" value="P:recombinational repair"/>
    <property type="evidence" value="ECO:0007669"/>
    <property type="project" value="TreeGrafter"/>
</dbReference>
<reference evidence="2 3" key="1">
    <citation type="submission" date="2020-08" db="EMBL/GenBank/DDBJ databases">
        <title>Sequencing the genomes of 1000 actinobacteria strains.</title>
        <authorList>
            <person name="Klenk H.-P."/>
        </authorList>
    </citation>
    <scope>NUCLEOTIDE SEQUENCE [LARGE SCALE GENOMIC DNA]</scope>
    <source>
        <strain evidence="2 3">DSM 43023</strain>
    </source>
</reference>
<keyword evidence="2" id="KW-0547">Nucleotide-binding</keyword>
<name>A0A7W7S4B7_9ACTN</name>
<dbReference type="Gene3D" id="3.40.50.300">
    <property type="entry name" value="P-loop containing nucleotide triphosphate hydrolases"/>
    <property type="match status" value="2"/>
</dbReference>
<keyword evidence="3" id="KW-1185">Reference proteome</keyword>
<evidence type="ECO:0000259" key="1">
    <source>
        <dbReference type="Pfam" id="PF13538"/>
    </source>
</evidence>
<organism evidence="2 3">
    <name type="scientific">Streptosporangium album</name>
    <dbReference type="NCBI Taxonomy" id="47479"/>
    <lineage>
        <taxon>Bacteria</taxon>
        <taxon>Bacillati</taxon>
        <taxon>Actinomycetota</taxon>
        <taxon>Actinomycetes</taxon>
        <taxon>Streptosporangiales</taxon>
        <taxon>Streptosporangiaceae</taxon>
        <taxon>Streptosporangium</taxon>
    </lineage>
</organism>
<dbReference type="InterPro" id="IPR027417">
    <property type="entry name" value="P-loop_NTPase"/>
</dbReference>
<dbReference type="EMBL" id="JACHJU010000005">
    <property type="protein sequence ID" value="MBB4943625.1"/>
    <property type="molecule type" value="Genomic_DNA"/>
</dbReference>
<dbReference type="SUPFAM" id="SSF52540">
    <property type="entry name" value="P-loop containing nucleoside triphosphate hydrolases"/>
    <property type="match status" value="1"/>
</dbReference>
<feature type="domain" description="UvrD-like helicase C-terminal" evidence="1">
    <location>
        <begin position="698"/>
        <end position="746"/>
    </location>
</feature>
<keyword evidence="2" id="KW-0067">ATP-binding</keyword>
<dbReference type="InterPro" id="IPR027785">
    <property type="entry name" value="UvrD-like_helicase_C"/>
</dbReference>
<evidence type="ECO:0000313" key="3">
    <source>
        <dbReference type="Proteomes" id="UP000534286"/>
    </source>
</evidence>
<gene>
    <name evidence="2" type="ORF">FHR32_008025</name>
</gene>
<sequence length="762" mass="82376">MELRQTESARTKALRAEQSRLTTLYDRLDTVREQTKAALARIHADGEAGGLHQARFEREVSAGESARHLAQLSGVEHGLCFGRVDDTDGDTRYIGRIGLRGADHDILLTDWRAPAARPFYTATPGNPGSLVRRRHLHTRHRTVVDLDDEVFDLERLSEGDRRALVGEAALLAALRRGRTGRMSEVVATIQTEQDRVIRSGLPGTLVVQGGPGTGKTVAALHRAAFLLYAHRATLERRGVLVVGPNATFSRYIGQVLPSLGESDVVLSAVGELYPGVRATAVDDPPAAVVKGDLRMAEVVAAALRDRQRVPAGDLEVSIVVRTSLRAGVEVVVERMTLRADHAACVAARDRARAARHPHNVARKLFLLDLLRALALDEAAQLDRPMDTEDIRYARKVLWSQPSVREALDGLWPPLTPERLIADLFADAGAVASAAPGLSPAERETLLRPYGGPWTVGDVPLLDEAAELLGEEEIDDTAAGELAEQERQDAERYALGVLEFTGLLEEEMMQATALAGRHEAPAPATTTAQRAGADRRWAYGHVIVDEAQELSAMAWRTVMRRIPSRSLTVVGDIAQTGSAAGARSWGQMLDPYVRGRWRQEDLLVNYRTPAEIMKVAADVLAAVAPGTPLPESVRDGGAPPRAVLLDPDSPDLPAGLTALVAADLAEIGEGRLAVIVPDARHHGIAALFPRHDDILDSPVAVLTVTASKGLEFDAVVVVEPGEILAQTPMGGHDLYVAITRATRRLTVTHRGELPGMLVRLEQH</sequence>
<dbReference type="PANTHER" id="PTHR11070">
    <property type="entry name" value="UVRD / RECB / PCRA DNA HELICASE FAMILY MEMBER"/>
    <property type="match status" value="1"/>
</dbReference>
<dbReference type="Proteomes" id="UP000534286">
    <property type="component" value="Unassembled WGS sequence"/>
</dbReference>
<dbReference type="PANTHER" id="PTHR11070:SF17">
    <property type="entry name" value="DNA HELICASE IV"/>
    <property type="match status" value="1"/>
</dbReference>
<dbReference type="GO" id="GO:0005524">
    <property type="term" value="F:ATP binding"/>
    <property type="evidence" value="ECO:0007669"/>
    <property type="project" value="InterPro"/>
</dbReference>
<accession>A0A7W7S4B7</accession>
<dbReference type="GO" id="GO:0043138">
    <property type="term" value="F:3'-5' DNA helicase activity"/>
    <property type="evidence" value="ECO:0007669"/>
    <property type="project" value="TreeGrafter"/>
</dbReference>
<protein>
    <submittedName>
        <fullName evidence="2">DNA helicase IV</fullName>
    </submittedName>
</protein>
<dbReference type="Pfam" id="PF13538">
    <property type="entry name" value="UvrD_C_2"/>
    <property type="match status" value="1"/>
</dbReference>
<proteinExistence type="predicted"/>
<dbReference type="InterPro" id="IPR000212">
    <property type="entry name" value="DNA_helicase_UvrD/REP"/>
</dbReference>